<dbReference type="Proteomes" id="UP001221217">
    <property type="component" value="Unassembled WGS sequence"/>
</dbReference>
<evidence type="ECO:0000256" key="1">
    <source>
        <dbReference type="ARBA" id="ARBA00022801"/>
    </source>
</evidence>
<evidence type="ECO:0000259" key="3">
    <source>
        <dbReference type="Pfam" id="PF02834"/>
    </source>
</evidence>
<organism evidence="4 5">
    <name type="scientific">Candidatus Thalassospirochaeta sargassi</name>
    <dbReference type="NCBI Taxonomy" id="3119039"/>
    <lineage>
        <taxon>Bacteria</taxon>
        <taxon>Pseudomonadati</taxon>
        <taxon>Spirochaetota</taxon>
        <taxon>Spirochaetia</taxon>
        <taxon>Spirochaetales</taxon>
        <taxon>Spirochaetaceae</taxon>
        <taxon>Candidatus Thalassospirochaeta</taxon>
    </lineage>
</organism>
<gene>
    <name evidence="4" type="primary">thpR</name>
    <name evidence="4" type="ORF">PQJ61_06370</name>
</gene>
<dbReference type="EC" id="3.1.4.58" evidence="2"/>
<dbReference type="InterPro" id="IPR004175">
    <property type="entry name" value="RNA_CPDase"/>
</dbReference>
<name>A0AAJ1MM60_9SPIO</name>
<feature type="active site" description="Proton donor" evidence="2">
    <location>
        <position position="40"/>
    </location>
</feature>
<sequence>MRIFYAVNFDDKTSEMLQKLQNDLREKVIRGRWAALENLHLTLHFVGEIESDELPIFKEALEKAAAAVQRFSIRFTSYGSFRQGKQDLIYIKTKNTGDVMKIMSDILKKELQRGDMKSFTPHVTLVRRGEINYSTLKVLKKQRFELPAVEIKSVELMESRKINGRLTYTTLHSVSLK</sequence>
<dbReference type="GO" id="GO:0008664">
    <property type="term" value="F:RNA 2',3'-cyclic 3'-phosphodiesterase activity"/>
    <property type="evidence" value="ECO:0007669"/>
    <property type="project" value="UniProtKB-EC"/>
</dbReference>
<evidence type="ECO:0000313" key="4">
    <source>
        <dbReference type="EMBL" id="MDC7226370.1"/>
    </source>
</evidence>
<dbReference type="SUPFAM" id="SSF55144">
    <property type="entry name" value="LigT-like"/>
    <property type="match status" value="1"/>
</dbReference>
<dbReference type="Gene3D" id="3.90.1140.10">
    <property type="entry name" value="Cyclic phosphodiesterase"/>
    <property type="match status" value="1"/>
</dbReference>
<dbReference type="AlphaFoldDB" id="A0AAJ1MM60"/>
<feature type="domain" description="Phosphoesterase HXTX" evidence="3">
    <location>
        <begin position="12"/>
        <end position="83"/>
    </location>
</feature>
<protein>
    <recommendedName>
        <fullName evidence="2">RNA 2',3'-cyclic phosphodiesterase</fullName>
        <shortName evidence="2">RNA 2',3'-CPDase</shortName>
        <ecNumber evidence="2">3.1.4.58</ecNumber>
    </recommendedName>
</protein>
<feature type="short sequence motif" description="HXTX 2" evidence="2">
    <location>
        <begin position="122"/>
        <end position="125"/>
    </location>
</feature>
<dbReference type="InterPro" id="IPR009097">
    <property type="entry name" value="Cyclic_Pdiesterase"/>
</dbReference>
<dbReference type="PANTHER" id="PTHR35561:SF1">
    <property type="entry name" value="RNA 2',3'-CYCLIC PHOSPHODIESTERASE"/>
    <property type="match status" value="1"/>
</dbReference>
<dbReference type="PANTHER" id="PTHR35561">
    <property type="entry name" value="RNA 2',3'-CYCLIC PHOSPHODIESTERASE"/>
    <property type="match status" value="1"/>
</dbReference>
<keyword evidence="1 2" id="KW-0378">Hydrolase</keyword>
<evidence type="ECO:0000313" key="5">
    <source>
        <dbReference type="Proteomes" id="UP001221217"/>
    </source>
</evidence>
<dbReference type="InterPro" id="IPR014051">
    <property type="entry name" value="Phosphoesterase_HXTX"/>
</dbReference>
<dbReference type="Pfam" id="PF02834">
    <property type="entry name" value="LigT_PEase"/>
    <property type="match status" value="1"/>
</dbReference>
<comment type="catalytic activity">
    <reaction evidence="2">
        <text>a 3'-end 2',3'-cyclophospho-ribonucleotide-RNA + H2O = a 3'-end 2'-phospho-ribonucleotide-RNA + H(+)</text>
        <dbReference type="Rhea" id="RHEA:11828"/>
        <dbReference type="Rhea" id="RHEA-COMP:10464"/>
        <dbReference type="Rhea" id="RHEA-COMP:17353"/>
        <dbReference type="ChEBI" id="CHEBI:15377"/>
        <dbReference type="ChEBI" id="CHEBI:15378"/>
        <dbReference type="ChEBI" id="CHEBI:83064"/>
        <dbReference type="ChEBI" id="CHEBI:173113"/>
        <dbReference type="EC" id="3.1.4.58"/>
    </reaction>
</comment>
<comment type="function">
    <text evidence="2">Hydrolyzes RNA 2',3'-cyclic phosphodiester to an RNA 2'-phosphomonoester.</text>
</comment>
<evidence type="ECO:0000256" key="2">
    <source>
        <dbReference type="HAMAP-Rule" id="MF_01940"/>
    </source>
</evidence>
<dbReference type="GO" id="GO:0004113">
    <property type="term" value="F:2',3'-cyclic-nucleotide 3'-phosphodiesterase activity"/>
    <property type="evidence" value="ECO:0007669"/>
    <property type="project" value="InterPro"/>
</dbReference>
<reference evidence="4 5" key="1">
    <citation type="submission" date="2022-12" db="EMBL/GenBank/DDBJ databases">
        <title>Metagenome assembled genome from gulf of manar.</title>
        <authorList>
            <person name="Kohli P."/>
            <person name="Pk S."/>
            <person name="Venkata Ramana C."/>
            <person name="Sasikala C."/>
        </authorList>
    </citation>
    <scope>NUCLEOTIDE SEQUENCE [LARGE SCALE GENOMIC DNA]</scope>
    <source>
        <strain evidence="4">JB008</strain>
    </source>
</reference>
<comment type="similarity">
    <text evidence="2">Belongs to the 2H phosphoesterase superfamily. ThpR family.</text>
</comment>
<dbReference type="EMBL" id="JAQQAL010000011">
    <property type="protein sequence ID" value="MDC7226370.1"/>
    <property type="molecule type" value="Genomic_DNA"/>
</dbReference>
<dbReference type="HAMAP" id="MF_01940">
    <property type="entry name" value="RNA_CPDase"/>
    <property type="match status" value="1"/>
</dbReference>
<proteinExistence type="inferred from homology"/>
<dbReference type="NCBIfam" id="TIGR02258">
    <property type="entry name" value="2_5_ligase"/>
    <property type="match status" value="1"/>
</dbReference>
<comment type="caution">
    <text evidence="4">The sequence shown here is derived from an EMBL/GenBank/DDBJ whole genome shotgun (WGS) entry which is preliminary data.</text>
</comment>
<feature type="active site" description="Proton acceptor" evidence="2">
    <location>
        <position position="122"/>
    </location>
</feature>
<accession>A0AAJ1MM60</accession>
<feature type="short sequence motif" description="HXTX 1" evidence="2">
    <location>
        <begin position="40"/>
        <end position="43"/>
    </location>
</feature>